<proteinExistence type="predicted"/>
<gene>
    <name evidence="2" type="ORF">B2A_07748</name>
</gene>
<dbReference type="Pfam" id="PF00535">
    <property type="entry name" value="Glycos_transf_2"/>
    <property type="match status" value="1"/>
</dbReference>
<sequence length="323" mass="36763">MNEVGKLESKHDGAELHFGLEGRPDVSIIVRTYESEKFIGDALTSISNQDFVGSIEVVINYPRGTKDNTIDRVYEFINSLAKSKKHNISVTIVSTRKMNASEAFREDIRHATGKYTATLDYDNVYTENKLSAQIGFMKANGLHFSFTNYDMADINLNKIRFMLHKPGKDYRSFDSLLKKFFVDANTVVFDDRFKRLLFKAYDVIDPLPLYKDIFDDYLMGFIALFTGNLNLLEKSLVLYRVSGFNSSVLKGGEPKEVVFDRNVRLNAYVQKTFAAFIRINDRLHLTSKRLGMGSTLNLSSRPLKASFSRYGIVSSGRGSRARR</sequence>
<dbReference type="PANTHER" id="PTHR22916:SF64">
    <property type="entry name" value="TRANSFERASE, PUTATIVE-RELATED"/>
    <property type="match status" value="1"/>
</dbReference>
<dbReference type="InterPro" id="IPR029044">
    <property type="entry name" value="Nucleotide-diphossugar_trans"/>
</dbReference>
<evidence type="ECO:0000259" key="1">
    <source>
        <dbReference type="Pfam" id="PF00535"/>
    </source>
</evidence>
<organism evidence="2">
    <name type="scientific">mine drainage metagenome</name>
    <dbReference type="NCBI Taxonomy" id="410659"/>
    <lineage>
        <taxon>unclassified sequences</taxon>
        <taxon>metagenomes</taxon>
        <taxon>ecological metagenomes</taxon>
    </lineage>
</organism>
<accession>T0ZX58</accession>
<dbReference type="EMBL" id="AUZZ01005562">
    <property type="protein sequence ID" value="EQD49133.1"/>
    <property type="molecule type" value="Genomic_DNA"/>
</dbReference>
<evidence type="ECO:0000313" key="2">
    <source>
        <dbReference type="EMBL" id="EQD49133.1"/>
    </source>
</evidence>
<dbReference type="PANTHER" id="PTHR22916">
    <property type="entry name" value="GLYCOSYLTRANSFERASE"/>
    <property type="match status" value="1"/>
</dbReference>
<comment type="caution">
    <text evidence="2">The sequence shown here is derived from an EMBL/GenBank/DDBJ whole genome shotgun (WGS) entry which is preliminary data.</text>
</comment>
<protein>
    <submittedName>
        <fullName evidence="2">Teichuronic acid biosynthesis glycosyltransferase TuaG</fullName>
    </submittedName>
</protein>
<dbReference type="InterPro" id="IPR001173">
    <property type="entry name" value="Glyco_trans_2-like"/>
</dbReference>
<dbReference type="Gene3D" id="3.90.550.10">
    <property type="entry name" value="Spore Coat Polysaccharide Biosynthesis Protein SpsA, Chain A"/>
    <property type="match status" value="1"/>
</dbReference>
<dbReference type="AlphaFoldDB" id="T0ZX58"/>
<dbReference type="SUPFAM" id="SSF53448">
    <property type="entry name" value="Nucleotide-diphospho-sugar transferases"/>
    <property type="match status" value="1"/>
</dbReference>
<reference evidence="2" key="1">
    <citation type="submission" date="2013-08" db="EMBL/GenBank/DDBJ databases">
        <authorList>
            <person name="Mendez C."/>
            <person name="Richter M."/>
            <person name="Ferrer M."/>
            <person name="Sanchez J."/>
        </authorList>
    </citation>
    <scope>NUCLEOTIDE SEQUENCE</scope>
</reference>
<name>T0ZX58_9ZZZZ</name>
<dbReference type="GO" id="GO:0016740">
    <property type="term" value="F:transferase activity"/>
    <property type="evidence" value="ECO:0007669"/>
    <property type="project" value="UniProtKB-KW"/>
</dbReference>
<reference evidence="2" key="2">
    <citation type="journal article" date="2014" name="ISME J.">
        <title>Microbial stratification in low pH oxic and suboxic macroscopic growths along an acid mine drainage.</title>
        <authorList>
            <person name="Mendez-Garcia C."/>
            <person name="Mesa V."/>
            <person name="Sprenger R.R."/>
            <person name="Richter M."/>
            <person name="Diez M.S."/>
            <person name="Solano J."/>
            <person name="Bargiela R."/>
            <person name="Golyshina O.V."/>
            <person name="Manteca A."/>
            <person name="Ramos J.L."/>
            <person name="Gallego J.R."/>
            <person name="Llorente I."/>
            <person name="Martins Dos Santos V.A."/>
            <person name="Jensen O.N."/>
            <person name="Pelaez A.I."/>
            <person name="Sanchez J."/>
            <person name="Ferrer M."/>
        </authorList>
    </citation>
    <scope>NUCLEOTIDE SEQUENCE</scope>
</reference>
<feature type="domain" description="Glycosyltransferase 2-like" evidence="1">
    <location>
        <begin position="27"/>
        <end position="181"/>
    </location>
</feature>
<keyword evidence="2" id="KW-0808">Transferase</keyword>